<dbReference type="RefSeq" id="WP_253239129.1">
    <property type="nucleotide sequence ID" value="NZ_JAMYJR010000022.1"/>
</dbReference>
<sequence length="175" mass="19232">MRVCLRTAEEVDLMAVGSVHQRSRVAAYAGLLSPETLQLRTAEAFGEWWTERYRWERDTHVLTVADRDGEVVGFTYVGPSETPDAAELYGIHVEPSLVGAGVGRLLMVDAIPKLAELGGSRAVLWVLAGNSRARRFYEAGGWVADGTTRNEPVNDEPVDQVRYSLTFAQALVSLP</sequence>
<feature type="domain" description="N-acetyltransferase" evidence="3">
    <location>
        <begin position="3"/>
        <end position="168"/>
    </location>
</feature>
<organism evidence="4 5">
    <name type="scientific">Paractinoplanes aksuensis</name>
    <dbReference type="NCBI Taxonomy" id="2939490"/>
    <lineage>
        <taxon>Bacteria</taxon>
        <taxon>Bacillati</taxon>
        <taxon>Actinomycetota</taxon>
        <taxon>Actinomycetes</taxon>
        <taxon>Micromonosporales</taxon>
        <taxon>Micromonosporaceae</taxon>
        <taxon>Paractinoplanes</taxon>
    </lineage>
</organism>
<evidence type="ECO:0000259" key="3">
    <source>
        <dbReference type="PROSITE" id="PS51186"/>
    </source>
</evidence>
<proteinExistence type="predicted"/>
<dbReference type="Proteomes" id="UP001523369">
    <property type="component" value="Unassembled WGS sequence"/>
</dbReference>
<reference evidence="4 5" key="1">
    <citation type="submission" date="2022-06" db="EMBL/GenBank/DDBJ databases">
        <title>New Species of the Genus Actinoplanes, ActinopZanes ferrugineus.</title>
        <authorList>
            <person name="Ding P."/>
        </authorList>
    </citation>
    <scope>NUCLEOTIDE SEQUENCE [LARGE SCALE GENOMIC DNA]</scope>
    <source>
        <strain evidence="4 5">TRM88003</strain>
    </source>
</reference>
<keyword evidence="5" id="KW-1185">Reference proteome</keyword>
<dbReference type="InterPro" id="IPR000182">
    <property type="entry name" value="GNAT_dom"/>
</dbReference>
<dbReference type="InterPro" id="IPR016181">
    <property type="entry name" value="Acyl_CoA_acyltransferase"/>
</dbReference>
<accession>A0ABT1DQB1</accession>
<dbReference type="PANTHER" id="PTHR43877:SF2">
    <property type="entry name" value="AMINOALKYLPHOSPHONATE N-ACETYLTRANSFERASE-RELATED"/>
    <property type="match status" value="1"/>
</dbReference>
<dbReference type="PROSITE" id="PS51186">
    <property type="entry name" value="GNAT"/>
    <property type="match status" value="1"/>
</dbReference>
<evidence type="ECO:0000313" key="4">
    <source>
        <dbReference type="EMBL" id="MCO8273044.1"/>
    </source>
</evidence>
<protein>
    <submittedName>
        <fullName evidence="4">GNAT family N-acetyltransferase</fullName>
    </submittedName>
</protein>
<evidence type="ECO:0000313" key="5">
    <source>
        <dbReference type="Proteomes" id="UP001523369"/>
    </source>
</evidence>
<gene>
    <name evidence="4" type="ORF">M1L60_20830</name>
</gene>
<dbReference type="InterPro" id="IPR050832">
    <property type="entry name" value="Bact_Acetyltransf"/>
</dbReference>
<keyword evidence="2" id="KW-0012">Acyltransferase</keyword>
<name>A0ABT1DQB1_9ACTN</name>
<dbReference type="Pfam" id="PF00583">
    <property type="entry name" value="Acetyltransf_1"/>
    <property type="match status" value="1"/>
</dbReference>
<dbReference type="Gene3D" id="3.40.630.30">
    <property type="match status" value="1"/>
</dbReference>
<comment type="caution">
    <text evidence="4">The sequence shown here is derived from an EMBL/GenBank/DDBJ whole genome shotgun (WGS) entry which is preliminary data.</text>
</comment>
<dbReference type="CDD" id="cd04301">
    <property type="entry name" value="NAT_SF"/>
    <property type="match status" value="1"/>
</dbReference>
<keyword evidence="1" id="KW-0808">Transferase</keyword>
<dbReference type="EMBL" id="JAMYJR010000022">
    <property type="protein sequence ID" value="MCO8273044.1"/>
    <property type="molecule type" value="Genomic_DNA"/>
</dbReference>
<dbReference type="SUPFAM" id="SSF55729">
    <property type="entry name" value="Acyl-CoA N-acyltransferases (Nat)"/>
    <property type="match status" value="1"/>
</dbReference>
<evidence type="ECO:0000256" key="1">
    <source>
        <dbReference type="ARBA" id="ARBA00022679"/>
    </source>
</evidence>
<dbReference type="PANTHER" id="PTHR43877">
    <property type="entry name" value="AMINOALKYLPHOSPHONATE N-ACETYLTRANSFERASE-RELATED-RELATED"/>
    <property type="match status" value="1"/>
</dbReference>
<evidence type="ECO:0000256" key="2">
    <source>
        <dbReference type="ARBA" id="ARBA00023315"/>
    </source>
</evidence>